<accession>A0A1U7JDM6</accession>
<dbReference type="AlphaFoldDB" id="A0A1U7JDM6"/>
<protein>
    <submittedName>
        <fullName evidence="1">Uncharacterized protein</fullName>
    </submittedName>
</protein>
<evidence type="ECO:0000313" key="1">
    <source>
        <dbReference type="EMBL" id="OKL42843.1"/>
    </source>
</evidence>
<dbReference type="Proteomes" id="UP000185783">
    <property type="component" value="Unassembled WGS sequence"/>
</dbReference>
<name>A0A1U7JDM6_9HYPH</name>
<dbReference type="OrthoDB" id="7876363at2"/>
<gene>
    <name evidence="1" type="ORF">A3843_16890</name>
</gene>
<keyword evidence="2" id="KW-1185">Reference proteome</keyword>
<comment type="caution">
    <text evidence="1">The sequence shown here is derived from an EMBL/GenBank/DDBJ whole genome shotgun (WGS) entry which is preliminary data.</text>
</comment>
<dbReference type="RefSeq" id="WP_028481867.1">
    <property type="nucleotide sequence ID" value="NZ_LVVZ01000032.1"/>
</dbReference>
<organism evidence="1 2">
    <name type="scientific">Pseudovibrio exalbescens</name>
    <dbReference type="NCBI Taxonomy" id="197461"/>
    <lineage>
        <taxon>Bacteria</taxon>
        <taxon>Pseudomonadati</taxon>
        <taxon>Pseudomonadota</taxon>
        <taxon>Alphaproteobacteria</taxon>
        <taxon>Hyphomicrobiales</taxon>
        <taxon>Stappiaceae</taxon>
        <taxon>Pseudovibrio</taxon>
    </lineage>
</organism>
<sequence length="73" mass="8040">MSDCAPVKAEVHADRSETAAYCEKMCHELASMASNSQLNFLAYMLSMAEEEARQERKRYELAPAKGVGVSEPA</sequence>
<reference evidence="1 2" key="1">
    <citation type="submission" date="2016-03" db="EMBL/GenBank/DDBJ databases">
        <title>Genome sequence of Nesiotobacter sp. nov., a moderately halophilic alphaproteobacterium isolated from the Yellow Sea, China.</title>
        <authorList>
            <person name="Zhang G."/>
            <person name="Zhang R."/>
        </authorList>
    </citation>
    <scope>NUCLEOTIDE SEQUENCE [LARGE SCALE GENOMIC DNA]</scope>
    <source>
        <strain evidence="1 2">WB1-6</strain>
    </source>
</reference>
<evidence type="ECO:0000313" key="2">
    <source>
        <dbReference type="Proteomes" id="UP000185783"/>
    </source>
</evidence>
<dbReference type="EMBL" id="LVVZ01000032">
    <property type="protein sequence ID" value="OKL42843.1"/>
    <property type="molecule type" value="Genomic_DNA"/>
</dbReference>
<proteinExistence type="predicted"/>